<name>A0A8S5UG90_9CAUD</name>
<sequence length="73" mass="8413">MINDALDLFKFSARQIRKATGAKITLAQETLARELKFQNFHEARKRLLEERADQYRPLIAGAQAKAIERLTQV</sequence>
<organism evidence="1">
    <name type="scientific">Myoviridae sp. ctshb19</name>
    <dbReference type="NCBI Taxonomy" id="2825194"/>
    <lineage>
        <taxon>Viruses</taxon>
        <taxon>Duplodnaviria</taxon>
        <taxon>Heunggongvirae</taxon>
        <taxon>Uroviricota</taxon>
        <taxon>Caudoviricetes</taxon>
    </lineage>
</organism>
<dbReference type="EMBL" id="BK016086">
    <property type="protein sequence ID" value="DAF93501.1"/>
    <property type="molecule type" value="Genomic_DNA"/>
</dbReference>
<proteinExistence type="predicted"/>
<protein>
    <submittedName>
        <fullName evidence="1">Uncharacterized protein</fullName>
    </submittedName>
</protein>
<evidence type="ECO:0000313" key="1">
    <source>
        <dbReference type="EMBL" id="DAF93501.1"/>
    </source>
</evidence>
<accession>A0A8S5UG90</accession>
<reference evidence="1" key="1">
    <citation type="journal article" date="2021" name="Proc. Natl. Acad. Sci. U.S.A.">
        <title>A Catalog of Tens of Thousands of Viruses from Human Metagenomes Reveals Hidden Associations with Chronic Diseases.</title>
        <authorList>
            <person name="Tisza M.J."/>
            <person name="Buck C.B."/>
        </authorList>
    </citation>
    <scope>NUCLEOTIDE SEQUENCE</scope>
    <source>
        <strain evidence="1">Ctshb19</strain>
    </source>
</reference>